<dbReference type="OrthoDB" id="9804242at2"/>
<evidence type="ECO:0000256" key="6">
    <source>
        <dbReference type="ARBA" id="ARBA00022813"/>
    </source>
</evidence>
<keyword evidence="4 8" id="KW-0028">Amino-acid biosynthesis</keyword>
<dbReference type="AlphaFoldDB" id="A0P7Y3"/>
<dbReference type="NCBIfam" id="NF003802">
    <property type="entry name" value="PRK05388.1"/>
    <property type="match status" value="1"/>
</dbReference>
<keyword evidence="7 8" id="KW-0012">Acyltransferase</keyword>
<reference evidence="9 10" key="1">
    <citation type="submission" date="2006-11" db="EMBL/GenBank/DDBJ databases">
        <authorList>
            <person name="Giovannoni S."/>
            <person name="Vergin K."/>
            <person name="Ferriera S."/>
            <person name="Johnson J."/>
            <person name="Kravitz S."/>
            <person name="Beeson K."/>
            <person name="Sutton G."/>
            <person name="Rogers Y.-H."/>
            <person name="Friedman R."/>
            <person name="Frazier M."/>
            <person name="Venter J.C."/>
        </authorList>
    </citation>
    <scope>NUCLEOTIDE SEQUENCE [LARGE SCALE GENOMIC DNA]</scope>
    <source>
        <strain evidence="9 10">HTCC2181</strain>
    </source>
</reference>
<feature type="binding site" evidence="8">
    <location>
        <position position="408"/>
    </location>
    <ligand>
        <name>substrate</name>
    </ligand>
</feature>
<dbReference type="FunFam" id="3.60.70.12:FF:000001">
    <property type="entry name" value="Arginine biosynthesis bifunctional protein ArgJ, chloroplastic"/>
    <property type="match status" value="1"/>
</dbReference>
<comment type="catalytic activity">
    <reaction evidence="8">
        <text>L-glutamate + acetyl-CoA = N-acetyl-L-glutamate + CoA + H(+)</text>
        <dbReference type="Rhea" id="RHEA:24292"/>
        <dbReference type="ChEBI" id="CHEBI:15378"/>
        <dbReference type="ChEBI" id="CHEBI:29985"/>
        <dbReference type="ChEBI" id="CHEBI:44337"/>
        <dbReference type="ChEBI" id="CHEBI:57287"/>
        <dbReference type="ChEBI" id="CHEBI:57288"/>
        <dbReference type="EC" id="2.3.1.1"/>
    </reaction>
</comment>
<proteinExistence type="inferred from homology"/>
<dbReference type="PANTHER" id="PTHR23100:SF0">
    <property type="entry name" value="ARGININE BIOSYNTHESIS BIFUNCTIONAL PROTEIN ARGJ, MITOCHONDRIAL"/>
    <property type="match status" value="1"/>
</dbReference>
<dbReference type="InterPro" id="IPR016117">
    <property type="entry name" value="ArgJ-like_dom_sf"/>
</dbReference>
<dbReference type="GO" id="GO:0006592">
    <property type="term" value="P:ornithine biosynthetic process"/>
    <property type="evidence" value="ECO:0007669"/>
    <property type="project" value="TreeGrafter"/>
</dbReference>
<evidence type="ECO:0000313" key="10">
    <source>
        <dbReference type="Proteomes" id="UP000054262"/>
    </source>
</evidence>
<evidence type="ECO:0000313" key="9">
    <source>
        <dbReference type="EMBL" id="EAV47643.1"/>
    </source>
</evidence>
<feature type="binding site" evidence="8">
    <location>
        <position position="156"/>
    </location>
    <ligand>
        <name>substrate</name>
    </ligand>
</feature>
<evidence type="ECO:0000256" key="2">
    <source>
        <dbReference type="ARBA" id="ARBA00011475"/>
    </source>
</evidence>
<dbReference type="GO" id="GO:0005737">
    <property type="term" value="C:cytoplasm"/>
    <property type="evidence" value="ECO:0007669"/>
    <property type="project" value="UniProtKB-SubCell"/>
</dbReference>
<dbReference type="GO" id="GO:0006526">
    <property type="term" value="P:L-arginine biosynthetic process"/>
    <property type="evidence" value="ECO:0007669"/>
    <property type="project" value="UniProtKB-UniRule"/>
</dbReference>
<dbReference type="UniPathway" id="UPA00068">
    <property type="reaction ID" value="UER00106"/>
</dbReference>
<comment type="pathway">
    <text evidence="8">Amino-acid biosynthesis; L-arginine biosynthesis; N(2)-acetyl-L-ornithine from L-glutamate: step 1/4.</text>
</comment>
<dbReference type="InterPro" id="IPR042195">
    <property type="entry name" value="ArgJ_beta_C"/>
</dbReference>
<feature type="active site" description="Nucleophile" evidence="8">
    <location>
        <position position="193"/>
    </location>
</feature>
<evidence type="ECO:0000256" key="7">
    <source>
        <dbReference type="ARBA" id="ARBA00023315"/>
    </source>
</evidence>
<feature type="binding site" evidence="8">
    <location>
        <position position="193"/>
    </location>
    <ligand>
        <name>substrate</name>
    </ligand>
</feature>
<dbReference type="SUPFAM" id="SSF56266">
    <property type="entry name" value="DmpA/ArgJ-like"/>
    <property type="match status" value="1"/>
</dbReference>
<evidence type="ECO:0000256" key="1">
    <source>
        <dbReference type="ARBA" id="ARBA00006774"/>
    </source>
</evidence>
<gene>
    <name evidence="8 9" type="primary">argJ</name>
    <name evidence="9" type="ORF">MB2181_06180</name>
</gene>
<dbReference type="Pfam" id="PF01960">
    <property type="entry name" value="ArgJ"/>
    <property type="match status" value="1"/>
</dbReference>
<accession>A0P7Y3</accession>
<protein>
    <recommendedName>
        <fullName evidence="8">Arginine biosynthesis bifunctional protein ArgJ</fullName>
    </recommendedName>
    <domain>
        <recommendedName>
            <fullName evidence="8">Glutamate N-acetyltransferase</fullName>
            <ecNumber evidence="8">2.3.1.35</ecNumber>
        </recommendedName>
        <alternativeName>
            <fullName evidence="8">Ornithine acetyltransferase</fullName>
            <shortName evidence="8">OATase</shortName>
        </alternativeName>
        <alternativeName>
            <fullName evidence="8">Ornithine transacetylase</fullName>
        </alternativeName>
    </domain>
    <domain>
        <recommendedName>
            <fullName evidence="8">Amino-acid acetyltransferase</fullName>
            <ecNumber evidence="8">2.3.1.1</ecNumber>
        </recommendedName>
        <alternativeName>
            <fullName evidence="8">N-acetylglutamate synthase</fullName>
            <shortName evidence="8">AGSase</shortName>
        </alternativeName>
    </domain>
    <component>
        <recommendedName>
            <fullName evidence="8">Arginine biosynthesis bifunctional protein ArgJ alpha chain</fullName>
        </recommendedName>
    </component>
    <component>
        <recommendedName>
            <fullName evidence="8">Arginine biosynthesis bifunctional protein ArgJ beta chain</fullName>
        </recommendedName>
    </component>
</protein>
<keyword evidence="8" id="KW-0963">Cytoplasm</keyword>
<feature type="chain" id="PRO_5023410569" description="Arginine biosynthesis bifunctional protein ArgJ beta chain" evidence="8">
    <location>
        <begin position="193"/>
        <end position="408"/>
    </location>
</feature>
<feature type="binding site" evidence="8">
    <location>
        <position position="182"/>
    </location>
    <ligand>
        <name>substrate</name>
    </ligand>
</feature>
<dbReference type="EC" id="2.3.1.1" evidence="8"/>
<sequence>MPVNLSQPIKKNIFSIPGISLGTIESGIKYANRKDLTLILLDEGSIVAGVFTKNQFLAAPVKVAKYHLSSGSNKRALLINTGSANAGTGDVGIDNAKQTCHALAQILNISENQVLPFSTGVIMTDLPVGKIIDSLDPLIKNVGPANWVDAAIAIMTTDTVPKASSTSTIIEGNEVKVTGISKGSGMINPNMATMLAFIGTDANINEAMLKEITREVCDESFNKITVDGDTSTNDSFVITATRQSNHPQITKKNASYARLKEALLEVAGFLSKAIVRDGEGATKFIEIIIEQGIDEQDCQKVGKSIANSPLVKTAFFASDPNLGRIMAAIGNAPIGSIDVSLIDIYLNDILFAQQGFAAPAFTEIMGKEEMKKDEICLKVVMGRGQFNSSVWTSDLSYDYVKINAEYRT</sequence>
<organism evidence="9 10">
    <name type="scientific">Methylophilales bacterium HTCC2181</name>
    <dbReference type="NCBI Taxonomy" id="383631"/>
    <lineage>
        <taxon>Bacteria</taxon>
        <taxon>Pseudomonadati</taxon>
        <taxon>Pseudomonadota</taxon>
        <taxon>Betaproteobacteria</taxon>
        <taxon>Nitrosomonadales</taxon>
        <taxon>OM43 clade</taxon>
    </lineage>
</organism>
<name>A0P7Y3_9PROT</name>
<comment type="function">
    <text evidence="8">Catalyzes two activities which are involved in the cyclic version of arginine biosynthesis: the synthesis of N-acetylglutamate from glutamate and acetyl-CoA as the acetyl donor, and of ornithine by transacetylation between N(2)-acetylornithine and glutamate.</text>
</comment>
<comment type="caution">
    <text evidence="9">The sequence shown here is derived from an EMBL/GenBank/DDBJ whole genome shotgun (WGS) entry which is preliminary data.</text>
</comment>
<feature type="site" description="Involved in the stabilization of negative charge on the oxyanion by the formation of the oxyanion hole" evidence="8">
    <location>
        <position position="120"/>
    </location>
</feature>
<dbReference type="EC" id="2.3.1.35" evidence="8"/>
<dbReference type="EMBL" id="AAUX01000001">
    <property type="protein sequence ID" value="EAV47643.1"/>
    <property type="molecule type" value="Genomic_DNA"/>
</dbReference>
<dbReference type="MEROPS" id="T05.001"/>
<comment type="pathway">
    <text evidence="8">Amino-acid biosynthesis; L-arginine biosynthesis; L-ornithine and N-acetyl-L-glutamate from L-glutamate and N(2)-acetyl-L-ornithine (cyclic): step 1/1.</text>
</comment>
<dbReference type="CDD" id="cd02152">
    <property type="entry name" value="OAT"/>
    <property type="match status" value="1"/>
</dbReference>
<feature type="site" description="Involved in the stabilization of negative charge on the oxyanion by the formation of the oxyanion hole" evidence="8">
    <location>
        <position position="119"/>
    </location>
</feature>
<dbReference type="PANTHER" id="PTHR23100">
    <property type="entry name" value="ARGININE BIOSYNTHESIS BIFUNCTIONAL PROTEIN ARGJ"/>
    <property type="match status" value="1"/>
</dbReference>
<keyword evidence="8" id="KW-0511">Multifunctional enzyme</keyword>
<dbReference type="HAMAP" id="MF_01106">
    <property type="entry name" value="ArgJ"/>
    <property type="match status" value="1"/>
</dbReference>
<comment type="catalytic activity">
    <reaction evidence="8">
        <text>N(2)-acetyl-L-ornithine + L-glutamate = N-acetyl-L-glutamate + L-ornithine</text>
        <dbReference type="Rhea" id="RHEA:15349"/>
        <dbReference type="ChEBI" id="CHEBI:29985"/>
        <dbReference type="ChEBI" id="CHEBI:44337"/>
        <dbReference type="ChEBI" id="CHEBI:46911"/>
        <dbReference type="ChEBI" id="CHEBI:57805"/>
        <dbReference type="EC" id="2.3.1.35"/>
    </reaction>
</comment>
<comment type="subcellular location">
    <subcellularLocation>
        <location evidence="8">Cytoplasm</location>
    </subcellularLocation>
</comment>
<evidence type="ECO:0000256" key="5">
    <source>
        <dbReference type="ARBA" id="ARBA00022679"/>
    </source>
</evidence>
<comment type="similarity">
    <text evidence="1 8">Belongs to the ArgJ family.</text>
</comment>
<dbReference type="NCBIfam" id="TIGR00120">
    <property type="entry name" value="ArgJ"/>
    <property type="match status" value="1"/>
</dbReference>
<keyword evidence="10" id="KW-1185">Reference proteome</keyword>
<feature type="binding site" evidence="8">
    <location>
        <position position="403"/>
    </location>
    <ligand>
        <name>substrate</name>
    </ligand>
</feature>
<dbReference type="GO" id="GO:0004042">
    <property type="term" value="F:L-glutamate N-acetyltransferase activity"/>
    <property type="evidence" value="ECO:0007669"/>
    <property type="project" value="UniProtKB-UniRule"/>
</dbReference>
<keyword evidence="3 8" id="KW-0055">Arginine biosynthesis</keyword>
<keyword evidence="6 8" id="KW-0068">Autocatalytic cleavage</keyword>
<dbReference type="InterPro" id="IPR002813">
    <property type="entry name" value="Arg_biosynth_ArgJ"/>
</dbReference>
<feature type="chain" id="PRO_5023410568" description="Arginine biosynthesis bifunctional protein ArgJ alpha chain" evidence="8">
    <location>
        <begin position="1"/>
        <end position="192"/>
    </location>
</feature>
<dbReference type="GO" id="GO:0004358">
    <property type="term" value="F:L-glutamate N-acetyltransferase activity, acting on acetyl-L-ornithine as donor"/>
    <property type="evidence" value="ECO:0007669"/>
    <property type="project" value="UniProtKB-UniRule"/>
</dbReference>
<dbReference type="Gene3D" id="3.60.70.12">
    <property type="entry name" value="L-amino peptidase D-ALA esterase/amidase"/>
    <property type="match status" value="1"/>
</dbReference>
<dbReference type="Proteomes" id="UP000054262">
    <property type="component" value="Unassembled WGS sequence"/>
</dbReference>
<feature type="site" description="Cleavage; by autolysis" evidence="8">
    <location>
        <begin position="192"/>
        <end position="193"/>
    </location>
</feature>
<dbReference type="Gene3D" id="3.30.2330.10">
    <property type="entry name" value="arginine biosynthesis bifunctional protein suprefamily"/>
    <property type="match status" value="1"/>
</dbReference>
<comment type="subunit">
    <text evidence="2 8">Heterotetramer of two alpha and two beta chains.</text>
</comment>
<feature type="binding site" evidence="8">
    <location>
        <position position="279"/>
    </location>
    <ligand>
        <name>substrate</name>
    </ligand>
</feature>
<evidence type="ECO:0000256" key="8">
    <source>
        <dbReference type="HAMAP-Rule" id="MF_01106"/>
    </source>
</evidence>
<evidence type="ECO:0000256" key="4">
    <source>
        <dbReference type="ARBA" id="ARBA00022605"/>
    </source>
</evidence>
<evidence type="ECO:0000256" key="3">
    <source>
        <dbReference type="ARBA" id="ARBA00022571"/>
    </source>
</evidence>
<dbReference type="Gene3D" id="3.10.20.340">
    <property type="entry name" value="ArgJ beta chain, C-terminal domain"/>
    <property type="match status" value="1"/>
</dbReference>
<keyword evidence="5 8" id="KW-0808">Transferase</keyword>